<feature type="domain" description="HTH cro/C1-type" evidence="1">
    <location>
        <begin position="17"/>
        <end position="76"/>
    </location>
</feature>
<dbReference type="AlphaFoldDB" id="A0A923LMT2"/>
<dbReference type="PROSITE" id="PS50943">
    <property type="entry name" value="HTH_CROC1"/>
    <property type="match status" value="1"/>
</dbReference>
<protein>
    <submittedName>
        <fullName evidence="2">Helix-turn-helix transcriptional regulator</fullName>
    </submittedName>
</protein>
<comment type="caution">
    <text evidence="2">The sequence shown here is derived from an EMBL/GenBank/DDBJ whole genome shotgun (WGS) entry which is preliminary data.</text>
</comment>
<dbReference type="InterPro" id="IPR001387">
    <property type="entry name" value="Cro/C1-type_HTH"/>
</dbReference>
<keyword evidence="3" id="KW-1185">Reference proteome</keyword>
<sequence length="85" mass="9633">MARIIDSSQKNLIGKKVKLLRQKKHLSQQELSAKLETLAIYICRGSISRIEDQSRTVTDIELYGLSIVLDTPIEDLFDLENISTS</sequence>
<organism evidence="2 3">
    <name type="scientific">Roseburia zhanii</name>
    <dbReference type="NCBI Taxonomy" id="2763064"/>
    <lineage>
        <taxon>Bacteria</taxon>
        <taxon>Bacillati</taxon>
        <taxon>Bacillota</taxon>
        <taxon>Clostridia</taxon>
        <taxon>Lachnospirales</taxon>
        <taxon>Lachnospiraceae</taxon>
        <taxon>Roseburia</taxon>
    </lineage>
</organism>
<dbReference type="RefSeq" id="WP_186866148.1">
    <property type="nucleotide sequence ID" value="NZ_JACOPH010000001.1"/>
</dbReference>
<evidence type="ECO:0000313" key="3">
    <source>
        <dbReference type="Proteomes" id="UP000606720"/>
    </source>
</evidence>
<proteinExistence type="predicted"/>
<gene>
    <name evidence="2" type="ORF">H8S17_02940</name>
</gene>
<dbReference type="Gene3D" id="1.10.260.40">
    <property type="entry name" value="lambda repressor-like DNA-binding domains"/>
    <property type="match status" value="1"/>
</dbReference>
<dbReference type="GO" id="GO:0003677">
    <property type="term" value="F:DNA binding"/>
    <property type="evidence" value="ECO:0007669"/>
    <property type="project" value="InterPro"/>
</dbReference>
<dbReference type="Proteomes" id="UP000606720">
    <property type="component" value="Unassembled WGS sequence"/>
</dbReference>
<dbReference type="SUPFAM" id="SSF47413">
    <property type="entry name" value="lambda repressor-like DNA-binding domains"/>
    <property type="match status" value="1"/>
</dbReference>
<dbReference type="CDD" id="cd00093">
    <property type="entry name" value="HTH_XRE"/>
    <property type="match status" value="1"/>
</dbReference>
<evidence type="ECO:0000259" key="1">
    <source>
        <dbReference type="PROSITE" id="PS50943"/>
    </source>
</evidence>
<name>A0A923LMT2_9FIRM</name>
<reference evidence="2" key="1">
    <citation type="submission" date="2020-08" db="EMBL/GenBank/DDBJ databases">
        <title>Genome public.</title>
        <authorList>
            <person name="Liu C."/>
            <person name="Sun Q."/>
        </authorList>
    </citation>
    <scope>NUCLEOTIDE SEQUENCE</scope>
    <source>
        <strain evidence="2">BX1005</strain>
    </source>
</reference>
<dbReference type="EMBL" id="JACOPH010000001">
    <property type="protein sequence ID" value="MBC5713172.1"/>
    <property type="molecule type" value="Genomic_DNA"/>
</dbReference>
<accession>A0A923LMT2</accession>
<dbReference type="InterPro" id="IPR010982">
    <property type="entry name" value="Lambda_DNA-bd_dom_sf"/>
</dbReference>
<evidence type="ECO:0000313" key="2">
    <source>
        <dbReference type="EMBL" id="MBC5713172.1"/>
    </source>
</evidence>